<dbReference type="Proteomes" id="UP000237000">
    <property type="component" value="Unassembled WGS sequence"/>
</dbReference>
<organism evidence="2 3">
    <name type="scientific">Trema orientale</name>
    <name type="common">Charcoal tree</name>
    <name type="synonym">Celtis orientalis</name>
    <dbReference type="NCBI Taxonomy" id="63057"/>
    <lineage>
        <taxon>Eukaryota</taxon>
        <taxon>Viridiplantae</taxon>
        <taxon>Streptophyta</taxon>
        <taxon>Embryophyta</taxon>
        <taxon>Tracheophyta</taxon>
        <taxon>Spermatophyta</taxon>
        <taxon>Magnoliopsida</taxon>
        <taxon>eudicotyledons</taxon>
        <taxon>Gunneridae</taxon>
        <taxon>Pentapetalae</taxon>
        <taxon>rosids</taxon>
        <taxon>fabids</taxon>
        <taxon>Rosales</taxon>
        <taxon>Cannabaceae</taxon>
        <taxon>Trema</taxon>
    </lineage>
</organism>
<evidence type="ECO:0000313" key="2">
    <source>
        <dbReference type="EMBL" id="PON36865.1"/>
    </source>
</evidence>
<evidence type="ECO:0000313" key="3">
    <source>
        <dbReference type="Proteomes" id="UP000237000"/>
    </source>
</evidence>
<feature type="region of interest" description="Disordered" evidence="1">
    <location>
        <begin position="1"/>
        <end position="23"/>
    </location>
</feature>
<evidence type="ECO:0000256" key="1">
    <source>
        <dbReference type="SAM" id="MobiDB-lite"/>
    </source>
</evidence>
<accession>A0A2P5AJY2</accession>
<dbReference type="AlphaFoldDB" id="A0A2P5AJY2"/>
<proteinExistence type="predicted"/>
<gene>
    <name evidence="2" type="ORF">TorRG33x02_348440</name>
</gene>
<sequence length="50" mass="6035">MEQQRNQKPVQEHQELEEVQQGPFPVEQLQGNGFRFNLLPRAFFRRCSDF</sequence>
<name>A0A2P5AJY2_TREOI</name>
<dbReference type="EMBL" id="JXTC01000811">
    <property type="protein sequence ID" value="PON36865.1"/>
    <property type="molecule type" value="Genomic_DNA"/>
</dbReference>
<comment type="caution">
    <text evidence="2">The sequence shown here is derived from an EMBL/GenBank/DDBJ whole genome shotgun (WGS) entry which is preliminary data.</text>
</comment>
<protein>
    <submittedName>
        <fullName evidence="2">Uncharacterized protein</fullName>
    </submittedName>
</protein>
<dbReference type="InParanoid" id="A0A2P5AJY2"/>
<keyword evidence="3" id="KW-1185">Reference proteome</keyword>
<reference evidence="3" key="1">
    <citation type="submission" date="2016-06" db="EMBL/GenBank/DDBJ databases">
        <title>Parallel loss of symbiosis genes in relatives of nitrogen-fixing non-legume Parasponia.</title>
        <authorList>
            <person name="Van Velzen R."/>
            <person name="Holmer R."/>
            <person name="Bu F."/>
            <person name="Rutten L."/>
            <person name="Van Zeijl A."/>
            <person name="Liu W."/>
            <person name="Santuari L."/>
            <person name="Cao Q."/>
            <person name="Sharma T."/>
            <person name="Shen D."/>
            <person name="Roswanjaya Y."/>
            <person name="Wardhani T."/>
            <person name="Kalhor M.S."/>
            <person name="Jansen J."/>
            <person name="Van den Hoogen J."/>
            <person name="Gungor B."/>
            <person name="Hartog M."/>
            <person name="Hontelez J."/>
            <person name="Verver J."/>
            <person name="Yang W.-C."/>
            <person name="Schijlen E."/>
            <person name="Repin R."/>
            <person name="Schilthuizen M."/>
            <person name="Schranz E."/>
            <person name="Heidstra R."/>
            <person name="Miyata K."/>
            <person name="Fedorova E."/>
            <person name="Kohlen W."/>
            <person name="Bisseling T."/>
            <person name="Smit S."/>
            <person name="Geurts R."/>
        </authorList>
    </citation>
    <scope>NUCLEOTIDE SEQUENCE [LARGE SCALE GENOMIC DNA]</scope>
    <source>
        <strain evidence="3">cv. RG33-2</strain>
    </source>
</reference>